<protein>
    <submittedName>
        <fullName evidence="2">Uncharacterized protein</fullName>
    </submittedName>
</protein>
<accession>A0A9R0JYF9</accession>
<dbReference type="AlphaFoldDB" id="A0A9R0JYF9"/>
<reference evidence="1" key="1">
    <citation type="journal article" date="2021" name="Nat. Commun.">
        <title>Genomic analyses provide insights into spinach domestication and the genetic basis of agronomic traits.</title>
        <authorList>
            <person name="Cai X."/>
            <person name="Sun X."/>
            <person name="Xu C."/>
            <person name="Sun H."/>
            <person name="Wang X."/>
            <person name="Ge C."/>
            <person name="Zhang Z."/>
            <person name="Wang Q."/>
            <person name="Fei Z."/>
            <person name="Jiao C."/>
            <person name="Wang Q."/>
        </authorList>
    </citation>
    <scope>NUCLEOTIDE SEQUENCE [LARGE SCALE GENOMIC DNA]</scope>
    <source>
        <strain evidence="1">cv. Varoflay</strain>
    </source>
</reference>
<evidence type="ECO:0000313" key="1">
    <source>
        <dbReference type="Proteomes" id="UP000813463"/>
    </source>
</evidence>
<sequence length="230" mass="25705">MRREGRPHGMVRTYHVLPAPLNPKPASRIVNPLDIPPTAGLFTKISNKPTNHSKFTGKCEKVRCPDCHLHPACKAKVKSKGALKLKTSNAALDYRQVTFRVTGPNKLRNNGYSASGILDELNIDYHHHHDLIHDDDNHYDYDYSDDDDDNVVDQEKIEILVETGVHVVNDVHVDDDGDLVVKEDDVDVIIHAGVTDDGDDGYMGFYDVAYVLNHVDEDEEGWSVVGGDKI</sequence>
<keyword evidence="1" id="KW-1185">Reference proteome</keyword>
<dbReference type="PANTHER" id="PTHR34278">
    <property type="entry name" value="PROTEIN THI031, PUTATIVE-RELATED"/>
    <property type="match status" value="1"/>
</dbReference>
<dbReference type="PANTHER" id="PTHR34278:SF1">
    <property type="entry name" value="PROTEIN THI031, PUTATIVE-RELATED"/>
    <property type="match status" value="1"/>
</dbReference>
<dbReference type="Proteomes" id="UP000813463">
    <property type="component" value="Chromosome 4"/>
</dbReference>
<dbReference type="GeneID" id="110791278"/>
<gene>
    <name evidence="2" type="primary">LOC110791278</name>
</gene>
<proteinExistence type="predicted"/>
<organism evidence="1 2">
    <name type="scientific">Spinacia oleracea</name>
    <name type="common">Spinach</name>
    <dbReference type="NCBI Taxonomy" id="3562"/>
    <lineage>
        <taxon>Eukaryota</taxon>
        <taxon>Viridiplantae</taxon>
        <taxon>Streptophyta</taxon>
        <taxon>Embryophyta</taxon>
        <taxon>Tracheophyta</taxon>
        <taxon>Spermatophyta</taxon>
        <taxon>Magnoliopsida</taxon>
        <taxon>eudicotyledons</taxon>
        <taxon>Gunneridae</taxon>
        <taxon>Pentapetalae</taxon>
        <taxon>Caryophyllales</taxon>
        <taxon>Chenopodiaceae</taxon>
        <taxon>Chenopodioideae</taxon>
        <taxon>Anserineae</taxon>
        <taxon>Spinacia</taxon>
    </lineage>
</organism>
<dbReference type="KEGG" id="soe:110791278"/>
<evidence type="ECO:0000313" key="2">
    <source>
        <dbReference type="RefSeq" id="XP_021851725.1"/>
    </source>
</evidence>
<reference evidence="2" key="2">
    <citation type="submission" date="2025-08" db="UniProtKB">
        <authorList>
            <consortium name="RefSeq"/>
        </authorList>
    </citation>
    <scope>IDENTIFICATION</scope>
    <source>
        <tissue evidence="2">Leaf</tissue>
    </source>
</reference>
<name>A0A9R0JYF9_SPIOL</name>
<dbReference type="OrthoDB" id="663108at2759"/>
<dbReference type="RefSeq" id="XP_021851725.1">
    <property type="nucleotide sequence ID" value="XM_021996033.2"/>
</dbReference>